<dbReference type="OrthoDB" id="4149396at2"/>
<evidence type="ECO:0000313" key="6">
    <source>
        <dbReference type="Proteomes" id="UP000282454"/>
    </source>
</evidence>
<feature type="domain" description="Nucleoside phosphorylase" evidence="2">
    <location>
        <begin position="355"/>
        <end position="637"/>
    </location>
</feature>
<evidence type="ECO:0000256" key="1">
    <source>
        <dbReference type="SAM" id="MobiDB-lite"/>
    </source>
</evidence>
<gene>
    <name evidence="5" type="ORF">CLV68_0094</name>
</gene>
<organism evidence="5 6">
    <name type="scientific">Actinokineospora cianjurensis</name>
    <dbReference type="NCBI Taxonomy" id="585224"/>
    <lineage>
        <taxon>Bacteria</taxon>
        <taxon>Bacillati</taxon>
        <taxon>Actinomycetota</taxon>
        <taxon>Actinomycetes</taxon>
        <taxon>Pseudonocardiales</taxon>
        <taxon>Pseudonocardiaceae</taxon>
        <taxon>Actinokineospora</taxon>
    </lineage>
</organism>
<feature type="domain" description="CASPASE and TPR Repeat-Associated C-terminal" evidence="4">
    <location>
        <begin position="215"/>
        <end position="329"/>
    </location>
</feature>
<dbReference type="GO" id="GO:0005829">
    <property type="term" value="C:cytosol"/>
    <property type="evidence" value="ECO:0007669"/>
    <property type="project" value="TreeGrafter"/>
</dbReference>
<dbReference type="InterPro" id="IPR035994">
    <property type="entry name" value="Nucleoside_phosphorylase_sf"/>
</dbReference>
<dbReference type="SUPFAM" id="SSF53167">
    <property type="entry name" value="Purine and uridine phosphorylases"/>
    <property type="match status" value="1"/>
</dbReference>
<evidence type="ECO:0000259" key="3">
    <source>
        <dbReference type="Pfam" id="PF20269"/>
    </source>
</evidence>
<feature type="domain" description="CASPASE and TPR Repeat-Associated N-terminal" evidence="3">
    <location>
        <begin position="10"/>
        <end position="210"/>
    </location>
</feature>
<feature type="region of interest" description="Disordered" evidence="1">
    <location>
        <begin position="515"/>
        <end position="558"/>
    </location>
</feature>
<feature type="compositionally biased region" description="Basic residues" evidence="1">
    <location>
        <begin position="536"/>
        <end position="548"/>
    </location>
</feature>
<protein>
    <submittedName>
        <fullName evidence="5">Nucleoside phosphorylase</fullName>
    </submittedName>
</protein>
<dbReference type="InterPro" id="IPR046923">
    <property type="entry name" value="CATRA-C"/>
</dbReference>
<evidence type="ECO:0000259" key="2">
    <source>
        <dbReference type="Pfam" id="PF01048"/>
    </source>
</evidence>
<dbReference type="RefSeq" id="WP_121388681.1">
    <property type="nucleotide sequence ID" value="NZ_RCDD01000001.1"/>
</dbReference>
<accession>A0A421B5T7</accession>
<dbReference type="GO" id="GO:0008930">
    <property type="term" value="F:methylthioadenosine nucleosidase activity"/>
    <property type="evidence" value="ECO:0007669"/>
    <property type="project" value="TreeGrafter"/>
</dbReference>
<dbReference type="NCBIfam" id="NF038357">
    <property type="entry name" value="BN6_48550_fam"/>
    <property type="match status" value="1"/>
</dbReference>
<comment type="caution">
    <text evidence="5">The sequence shown here is derived from an EMBL/GenBank/DDBJ whole genome shotgun (WGS) entry which is preliminary data.</text>
</comment>
<dbReference type="InterPro" id="IPR000845">
    <property type="entry name" value="Nucleoside_phosphorylase_d"/>
</dbReference>
<dbReference type="Proteomes" id="UP000282454">
    <property type="component" value="Unassembled WGS sequence"/>
</dbReference>
<dbReference type="GO" id="GO:0009116">
    <property type="term" value="P:nucleoside metabolic process"/>
    <property type="evidence" value="ECO:0007669"/>
    <property type="project" value="InterPro"/>
</dbReference>
<dbReference type="InterPro" id="IPR046922">
    <property type="entry name" value="CATRA-N"/>
</dbReference>
<dbReference type="Pfam" id="PF01048">
    <property type="entry name" value="PNP_UDP_1"/>
    <property type="match status" value="1"/>
</dbReference>
<reference evidence="5 6" key="1">
    <citation type="submission" date="2018-10" db="EMBL/GenBank/DDBJ databases">
        <title>Genomic Encyclopedia of Archaeal and Bacterial Type Strains, Phase II (KMG-II): from individual species to whole genera.</title>
        <authorList>
            <person name="Goeker M."/>
        </authorList>
    </citation>
    <scope>NUCLEOTIDE SEQUENCE [LARGE SCALE GENOMIC DNA]</scope>
    <source>
        <strain evidence="5 6">DSM 45657</strain>
    </source>
</reference>
<name>A0A421B5T7_9PSEU</name>
<keyword evidence="6" id="KW-1185">Reference proteome</keyword>
<dbReference type="PANTHER" id="PTHR46832:SF1">
    <property type="entry name" value="5'-METHYLTHIOADENOSINE_S-ADENOSYLHOMOCYSTEINE NUCLEOSIDASE"/>
    <property type="match status" value="1"/>
</dbReference>
<evidence type="ECO:0000313" key="5">
    <source>
        <dbReference type="EMBL" id="RLK59613.1"/>
    </source>
</evidence>
<evidence type="ECO:0000259" key="4">
    <source>
        <dbReference type="Pfam" id="PF20270"/>
    </source>
</evidence>
<dbReference type="Pfam" id="PF20269">
    <property type="entry name" value="CATRA-N"/>
    <property type="match status" value="1"/>
</dbReference>
<sequence length="646" mass="70341">MPVPAVTAEELVVHAFVVADTVTGDQPYHLLRRMWHALSPLMGHPVSGTGIAVDPPEDLPDESVEEVVLAVAQNVDGTAQAVLRRRHDVVNLSVLFTGSCGWREHERRWESVVAGAHERLLGEVRIYFGHTPPGSGPDLPASAELAAVVAARLPDVPTVRGWEGTGVTTRNGFPVWEISPRADERRLRRLVVLTPQDRDRELSAWVWSDGRPVAPLLARYLIHAAKLRYQLRVWDRGRIAAALRSRVANAVAALGDDARAADTGSVEADVVSTLTALATMRRTVEIAEDNMARTLDGVADGGMFAEDRTLARDARIWLADEQVYLELDRDLLRDARAVPARTAPRPVPVESGPTVGLLTAMTVEFNAMRSLLLDQRRAPAAGHADYLLAELPSADPASPHRVVLAQTGATANAAASDAATNMLRSHPTVSCLVMTGVAAGIPAPDAPQRHVRLGDVVLATWGVADYAHLVVTEDGATSRAVFPRPWHYLTRVSDRLEVDELAGERPWEQWLDEAGPAFRRPPDRTDVLAPLTPGGQRRRHPRRDRSGHRPGYPKVHKGRIGSADISVRDAALRDRIAAAHNLRAVEMEGAGVGTSAFLNDRHWFMVRGISDYADSTYTADWRPYAALAAAAYVRALLAAAIPFDQL</sequence>
<dbReference type="EMBL" id="RCDD01000001">
    <property type="protein sequence ID" value="RLK59613.1"/>
    <property type="molecule type" value="Genomic_DNA"/>
</dbReference>
<dbReference type="GO" id="GO:0019284">
    <property type="term" value="P:L-methionine salvage from S-adenosylmethionine"/>
    <property type="evidence" value="ECO:0007669"/>
    <property type="project" value="TreeGrafter"/>
</dbReference>
<dbReference type="GO" id="GO:0008782">
    <property type="term" value="F:adenosylhomocysteine nucleosidase activity"/>
    <property type="evidence" value="ECO:0007669"/>
    <property type="project" value="TreeGrafter"/>
</dbReference>
<dbReference type="Gene3D" id="3.40.50.1580">
    <property type="entry name" value="Nucleoside phosphorylase domain"/>
    <property type="match status" value="1"/>
</dbReference>
<dbReference type="AlphaFoldDB" id="A0A421B5T7"/>
<dbReference type="Pfam" id="PF20270">
    <property type="entry name" value="CATRA-C"/>
    <property type="match status" value="1"/>
</dbReference>
<proteinExistence type="predicted"/>
<dbReference type="PANTHER" id="PTHR46832">
    <property type="entry name" value="5'-METHYLTHIOADENOSINE/S-ADENOSYLHOMOCYSTEINE NUCLEOSIDASE"/>
    <property type="match status" value="1"/>
</dbReference>